<name>A0A914XJS6_9BILA</name>
<evidence type="ECO:0000313" key="2">
    <source>
        <dbReference type="Proteomes" id="UP000887566"/>
    </source>
</evidence>
<keyword evidence="2" id="KW-1185">Reference proteome</keyword>
<protein>
    <submittedName>
        <fullName evidence="3">VWFA domain-containing protein</fullName>
    </submittedName>
</protein>
<dbReference type="SUPFAM" id="SSF53300">
    <property type="entry name" value="vWA-like"/>
    <property type="match status" value="2"/>
</dbReference>
<evidence type="ECO:0000259" key="1">
    <source>
        <dbReference type="PROSITE" id="PS50234"/>
    </source>
</evidence>
<dbReference type="InterPro" id="IPR002035">
    <property type="entry name" value="VWF_A"/>
</dbReference>
<dbReference type="PROSITE" id="PS50234">
    <property type="entry name" value="VWFA"/>
    <property type="match status" value="1"/>
</dbReference>
<dbReference type="AlphaFoldDB" id="A0A914XJS6"/>
<dbReference type="InterPro" id="IPR036465">
    <property type="entry name" value="vWFA_dom_sf"/>
</dbReference>
<dbReference type="Gene3D" id="3.40.50.410">
    <property type="entry name" value="von Willebrand factor, type A domain"/>
    <property type="match status" value="2"/>
</dbReference>
<dbReference type="CDD" id="cd00198">
    <property type="entry name" value="vWFA"/>
    <property type="match status" value="1"/>
</dbReference>
<accession>A0A914XJS6</accession>
<evidence type="ECO:0000313" key="3">
    <source>
        <dbReference type="WBParaSite" id="PSAMB.scaffold8143size6566.g30998.t1"/>
    </source>
</evidence>
<reference evidence="3" key="1">
    <citation type="submission" date="2022-11" db="UniProtKB">
        <authorList>
            <consortium name="WormBaseParasite"/>
        </authorList>
    </citation>
    <scope>IDENTIFICATION</scope>
</reference>
<feature type="domain" description="VWFA" evidence="1">
    <location>
        <begin position="67"/>
        <end position="256"/>
    </location>
</feature>
<sequence>KLYGVNKLSNTNYDIWTTILGSNAYHLYEDYNSTSNVATQLEPVIVDYMNNLTCVPPRILDCQQYLDIVFVIHLSSVREHMNQTGEFLKRLALSYHLDTKYVHVGIVAYDSMTRFNNGWKFGFMSQADFNNMIDEIVHDTLGDTHNNITAPLWDVKNMIGFSRGYSIDGNRQFAADVIMYITDDVDHISSDDVMNARNYIYDTTDLNMPHVVIVAINTNASFANATFNNMQSVDMDLAVFAIESYDMLNTTVVNGADYEVNWINNYVCGLLPQSLPFYCVPGQRPTTIAPPTIPPAAQCHAMDIIFVVDMSQSPNGETLKRRYKELVHQLGSEISARTVFFSDPEFIDDFQNEKNMLKNITDTFPDGHYGPPVGVQFAEVSFFDRNTNITFYLNDANSQGGYDALIQSMLPFTGDTFIDV</sequence>
<proteinExistence type="predicted"/>
<dbReference type="Proteomes" id="UP000887566">
    <property type="component" value="Unplaced"/>
</dbReference>
<dbReference type="WBParaSite" id="PSAMB.scaffold8143size6566.g30998.t1">
    <property type="protein sequence ID" value="PSAMB.scaffold8143size6566.g30998.t1"/>
    <property type="gene ID" value="PSAMB.scaffold8143size6566.g30998"/>
</dbReference>
<organism evidence="2 3">
    <name type="scientific">Plectus sambesii</name>
    <dbReference type="NCBI Taxonomy" id="2011161"/>
    <lineage>
        <taxon>Eukaryota</taxon>
        <taxon>Metazoa</taxon>
        <taxon>Ecdysozoa</taxon>
        <taxon>Nematoda</taxon>
        <taxon>Chromadorea</taxon>
        <taxon>Plectida</taxon>
        <taxon>Plectina</taxon>
        <taxon>Plectoidea</taxon>
        <taxon>Plectidae</taxon>
        <taxon>Plectus</taxon>
    </lineage>
</organism>